<dbReference type="AlphaFoldDB" id="A0A1T5JFK7"/>
<name>A0A1T5JFK7_9MICO</name>
<keyword evidence="1" id="KW-0677">Repeat</keyword>
<dbReference type="InterPro" id="IPR036628">
    <property type="entry name" value="Clp_N_dom_sf"/>
</dbReference>
<gene>
    <name evidence="3" type="ORF">SAMN04324258_1324</name>
</gene>
<dbReference type="STRING" id="526729.SAMN04324258_1324"/>
<feature type="domain" description="Clp R" evidence="2">
    <location>
        <begin position="2"/>
        <end position="184"/>
    </location>
</feature>
<evidence type="ECO:0000259" key="2">
    <source>
        <dbReference type="PROSITE" id="PS51903"/>
    </source>
</evidence>
<dbReference type="Proteomes" id="UP000189777">
    <property type="component" value="Unassembled WGS sequence"/>
</dbReference>
<sequence length="184" mass="19924">MFEKFTKDARAVVQGAVEVAERERSESIDTRHLVVTLAESTGRAPVALAACGVRPEHLATLARDAVRHGEVLDAEALAAVGIDLDEVSRRADEVFGTGALERAAHRGTRRRKHWPFTADARKALELSLREAIRLGDKGIDDRHLLLGVLRADCPGGRLLETVLHEAGSDVAALRSATEQEPRAA</sequence>
<proteinExistence type="predicted"/>
<reference evidence="3 4" key="1">
    <citation type="submission" date="2017-02" db="EMBL/GenBank/DDBJ databases">
        <authorList>
            <person name="Peterson S.W."/>
        </authorList>
    </citation>
    <scope>NUCLEOTIDE SEQUENCE [LARGE SCALE GENOMIC DNA]</scope>
    <source>
        <strain evidence="3 4">DSM 21481</strain>
    </source>
</reference>
<dbReference type="Gene3D" id="1.10.1780.10">
    <property type="entry name" value="Clp, N-terminal domain"/>
    <property type="match status" value="2"/>
</dbReference>
<evidence type="ECO:0000256" key="1">
    <source>
        <dbReference type="PROSITE-ProRule" id="PRU01251"/>
    </source>
</evidence>
<dbReference type="OrthoDB" id="3628183at2"/>
<organism evidence="3 4">
    <name type="scientific">Krasilnikoviella flava</name>
    <dbReference type="NCBI Taxonomy" id="526729"/>
    <lineage>
        <taxon>Bacteria</taxon>
        <taxon>Bacillati</taxon>
        <taxon>Actinomycetota</taxon>
        <taxon>Actinomycetes</taxon>
        <taxon>Micrococcales</taxon>
        <taxon>Promicromonosporaceae</taxon>
        <taxon>Krasilnikoviella</taxon>
    </lineage>
</organism>
<protein>
    <submittedName>
        <fullName evidence="3">Clp amino terminal domain-containing protein, pathogenicity island component</fullName>
    </submittedName>
</protein>
<dbReference type="EMBL" id="FUZQ01000002">
    <property type="protein sequence ID" value="SKC50144.1"/>
    <property type="molecule type" value="Genomic_DNA"/>
</dbReference>
<dbReference type="SUPFAM" id="SSF81923">
    <property type="entry name" value="Double Clp-N motif"/>
    <property type="match status" value="2"/>
</dbReference>
<evidence type="ECO:0000313" key="4">
    <source>
        <dbReference type="Proteomes" id="UP000189777"/>
    </source>
</evidence>
<dbReference type="PROSITE" id="PS51903">
    <property type="entry name" value="CLP_R"/>
    <property type="match status" value="1"/>
</dbReference>
<keyword evidence="4" id="KW-1185">Reference proteome</keyword>
<accession>A0A1T5JFK7</accession>
<dbReference type="RefSeq" id="WP_079572663.1">
    <property type="nucleotide sequence ID" value="NZ_FUZQ01000002.1"/>
</dbReference>
<dbReference type="Pfam" id="PF02861">
    <property type="entry name" value="Clp_N"/>
    <property type="match status" value="2"/>
</dbReference>
<dbReference type="InterPro" id="IPR004176">
    <property type="entry name" value="Clp_R_N"/>
</dbReference>
<evidence type="ECO:0000313" key="3">
    <source>
        <dbReference type="EMBL" id="SKC50144.1"/>
    </source>
</evidence>